<reference evidence="2" key="1">
    <citation type="submission" date="2020-05" db="EMBL/GenBank/DDBJ databases">
        <authorList>
            <person name="Chiriac C."/>
            <person name="Salcher M."/>
            <person name="Ghai R."/>
            <person name="Kavagutti S V."/>
        </authorList>
    </citation>
    <scope>NUCLEOTIDE SEQUENCE</scope>
</reference>
<proteinExistence type="predicted"/>
<dbReference type="AlphaFoldDB" id="A0A6J7ULY6"/>
<gene>
    <name evidence="2" type="ORF">UFOPK4347_01332</name>
</gene>
<dbReference type="PANTHER" id="PTHR45947:SF3">
    <property type="entry name" value="SULFOQUINOVOSYL TRANSFERASE SQD2"/>
    <property type="match status" value="1"/>
</dbReference>
<dbReference type="InterPro" id="IPR028098">
    <property type="entry name" value="Glyco_trans_4-like_N"/>
</dbReference>
<dbReference type="Gene3D" id="3.40.50.2000">
    <property type="entry name" value="Glycogen Phosphorylase B"/>
    <property type="match status" value="2"/>
</dbReference>
<dbReference type="InterPro" id="IPR050194">
    <property type="entry name" value="Glycosyltransferase_grp1"/>
</dbReference>
<evidence type="ECO:0000313" key="2">
    <source>
        <dbReference type="EMBL" id="CAB5066931.1"/>
    </source>
</evidence>
<dbReference type="SUPFAM" id="SSF53756">
    <property type="entry name" value="UDP-Glycosyltransferase/glycogen phosphorylase"/>
    <property type="match status" value="1"/>
</dbReference>
<dbReference type="PANTHER" id="PTHR45947">
    <property type="entry name" value="SULFOQUINOVOSYL TRANSFERASE SQD2"/>
    <property type="match status" value="1"/>
</dbReference>
<protein>
    <submittedName>
        <fullName evidence="2">Unannotated protein</fullName>
    </submittedName>
</protein>
<name>A0A6J7ULY6_9ZZZZ</name>
<dbReference type="Pfam" id="PF13579">
    <property type="entry name" value="Glyco_trans_4_4"/>
    <property type="match status" value="1"/>
</dbReference>
<accession>A0A6J7ULY6</accession>
<evidence type="ECO:0000259" key="1">
    <source>
        <dbReference type="Pfam" id="PF13579"/>
    </source>
</evidence>
<sequence length="416" mass="45123">MSTHPVVVLCPHFAPDTAPTGVVMTRIVEELVERGHEVHVVTSLPWYRQHQVEKEWQGNRKSCEITPWGSITRVSPFAGKDKSHIARRAVGFVGFSALLGIRGVFAGGVRRKAHAVIAMSPPLTLGLTGWLVARVRRAPLVFNIQDVFPDAAIATGKITNKRIIWLARWLERISYRASDAVVVLSQDLQKNLEAKVSSRVAQRVHVIANFVDSENIVPRSTSTAYRKEHAGNADTVVMYAGNVGFSQSIHLLIHAARALPRVMFIVNGEGSARGELEVQAAGVFNIRFVNYQDASRLSEVLASADVHVVPLKAGLGAVSVPSKAYSIMAAGRPLLAAIDSDSEVARIVENVGCGRVVAPDEPEAFIAALSSMLENRDEMAEMGAKGRLWVVENASPRAVGEAYHQLLATLSPTESL</sequence>
<dbReference type="EMBL" id="CAFBQU010000042">
    <property type="protein sequence ID" value="CAB5066931.1"/>
    <property type="molecule type" value="Genomic_DNA"/>
</dbReference>
<dbReference type="CDD" id="cd03794">
    <property type="entry name" value="GT4_WbuB-like"/>
    <property type="match status" value="1"/>
</dbReference>
<dbReference type="Pfam" id="PF13692">
    <property type="entry name" value="Glyco_trans_1_4"/>
    <property type="match status" value="1"/>
</dbReference>
<feature type="domain" description="Glycosyltransferase subfamily 4-like N-terminal" evidence="1">
    <location>
        <begin position="21"/>
        <end position="209"/>
    </location>
</feature>
<dbReference type="GO" id="GO:0016758">
    <property type="term" value="F:hexosyltransferase activity"/>
    <property type="evidence" value="ECO:0007669"/>
    <property type="project" value="TreeGrafter"/>
</dbReference>
<organism evidence="2">
    <name type="scientific">freshwater metagenome</name>
    <dbReference type="NCBI Taxonomy" id="449393"/>
    <lineage>
        <taxon>unclassified sequences</taxon>
        <taxon>metagenomes</taxon>
        <taxon>ecological metagenomes</taxon>
    </lineage>
</organism>